<dbReference type="GeneID" id="20805526"/>
<dbReference type="SUPFAM" id="SSF143791">
    <property type="entry name" value="DUSP-like"/>
    <property type="match status" value="1"/>
</dbReference>
<sequence>MPPRWSSSSMSTPRPSKNRQVFHLSFDAEIPLLDVTWMDNAESNMCVICHDMFHFMKRKHHCRLCGRLVCNACSKARASVYLSRQLERTCRLCCSVLNTLESLGDKRVQSNVPAAAGTTKHAGLTAIPATSREHDYDRVMRVRRQLKVYQPASSQYYIVSAEWFQAWFDYSKRHGAHPGPISNHSLLSFYQGKLHAAQDRSYRLVHELIWCTLHELYGGGPIITTQAQCTMAWTIQMSEGEIVKTLVHTTTQRKKTPTKSSSIQCWFQMECNRHSLMRRASAAPGGHYGDDDEDFSTQSAVQAFAAAANQARRDAEGRISHTNLRLSMAQRQRLSGVHATM</sequence>
<dbReference type="PANTHER" id="PTHR39490">
    <property type="entry name" value="ARRESTIN DOMAIN-CONTAINING PROTEIN D"/>
    <property type="match status" value="1"/>
</dbReference>
<dbReference type="Pfam" id="PF06337">
    <property type="entry name" value="DUSP"/>
    <property type="match status" value="1"/>
</dbReference>
<keyword evidence="2 4" id="KW-0863">Zinc-finger</keyword>
<protein>
    <recommendedName>
        <fullName evidence="8">FYVE-type domain-containing protein</fullName>
    </recommendedName>
</protein>
<dbReference type="Pfam" id="PF01363">
    <property type="entry name" value="FYVE"/>
    <property type="match status" value="1"/>
</dbReference>
<dbReference type="PROSITE" id="PS50178">
    <property type="entry name" value="ZF_FYVE"/>
    <property type="match status" value="1"/>
</dbReference>
<evidence type="ECO:0000256" key="3">
    <source>
        <dbReference type="ARBA" id="ARBA00022833"/>
    </source>
</evidence>
<evidence type="ECO:0008006" key="8">
    <source>
        <dbReference type="Google" id="ProtNLM"/>
    </source>
</evidence>
<dbReference type="Gene3D" id="3.30.2230.10">
    <property type="entry name" value="DUSP-like"/>
    <property type="match status" value="1"/>
</dbReference>
<dbReference type="SMART" id="SM00695">
    <property type="entry name" value="DUSP"/>
    <property type="match status" value="1"/>
</dbReference>
<accession>W4GY64</accession>
<evidence type="ECO:0000256" key="4">
    <source>
        <dbReference type="PROSITE-ProRule" id="PRU00091"/>
    </source>
</evidence>
<evidence type="ECO:0000256" key="1">
    <source>
        <dbReference type="ARBA" id="ARBA00022723"/>
    </source>
</evidence>
<evidence type="ECO:0000313" key="7">
    <source>
        <dbReference type="EMBL" id="ETV84276.1"/>
    </source>
</evidence>
<evidence type="ECO:0000259" key="5">
    <source>
        <dbReference type="PROSITE" id="PS50178"/>
    </source>
</evidence>
<dbReference type="OrthoDB" id="660555at2759"/>
<dbReference type="GO" id="GO:0008270">
    <property type="term" value="F:zinc ion binding"/>
    <property type="evidence" value="ECO:0007669"/>
    <property type="project" value="UniProtKB-KW"/>
</dbReference>
<dbReference type="EMBL" id="KI913119">
    <property type="protein sequence ID" value="ETV84276.1"/>
    <property type="molecule type" value="Genomic_DNA"/>
</dbReference>
<keyword evidence="1" id="KW-0479">Metal-binding</keyword>
<proteinExistence type="predicted"/>
<reference evidence="7" key="1">
    <citation type="submission" date="2013-12" db="EMBL/GenBank/DDBJ databases">
        <title>The Genome Sequence of Aphanomyces astaci APO3.</title>
        <authorList>
            <consortium name="The Broad Institute Genomics Platform"/>
            <person name="Russ C."/>
            <person name="Tyler B."/>
            <person name="van West P."/>
            <person name="Dieguez-Uribeondo J."/>
            <person name="Young S.K."/>
            <person name="Zeng Q."/>
            <person name="Gargeya S."/>
            <person name="Fitzgerald M."/>
            <person name="Abouelleil A."/>
            <person name="Alvarado L."/>
            <person name="Chapman S.B."/>
            <person name="Gainer-Dewar J."/>
            <person name="Goldberg J."/>
            <person name="Griggs A."/>
            <person name="Gujja S."/>
            <person name="Hansen M."/>
            <person name="Howarth C."/>
            <person name="Imamovic A."/>
            <person name="Ireland A."/>
            <person name="Larimer J."/>
            <person name="McCowan C."/>
            <person name="Murphy C."/>
            <person name="Pearson M."/>
            <person name="Poon T.W."/>
            <person name="Priest M."/>
            <person name="Roberts A."/>
            <person name="Saif S."/>
            <person name="Shea T."/>
            <person name="Sykes S."/>
            <person name="Wortman J."/>
            <person name="Nusbaum C."/>
            <person name="Birren B."/>
        </authorList>
    </citation>
    <scope>NUCLEOTIDE SEQUENCE [LARGE SCALE GENOMIC DNA]</scope>
    <source>
        <strain evidence="7">APO3</strain>
    </source>
</reference>
<dbReference type="InterPro" id="IPR017455">
    <property type="entry name" value="Znf_FYVE-rel"/>
</dbReference>
<dbReference type="AlphaFoldDB" id="W4GY64"/>
<dbReference type="VEuPathDB" id="FungiDB:H257_03530"/>
<name>W4GY64_APHAT</name>
<dbReference type="Gene3D" id="3.30.40.10">
    <property type="entry name" value="Zinc/RING finger domain, C3HC4 (zinc finger)"/>
    <property type="match status" value="1"/>
</dbReference>
<dbReference type="InterPro" id="IPR035927">
    <property type="entry name" value="DUSP-like_sf"/>
</dbReference>
<dbReference type="SUPFAM" id="SSF57903">
    <property type="entry name" value="FYVE/PHD zinc finger"/>
    <property type="match status" value="1"/>
</dbReference>
<dbReference type="PANTHER" id="PTHR39490:SF8">
    <property type="entry name" value="ZINC FINGER FYVE DOMAIN-CONTAINING PROTEIN 21"/>
    <property type="match status" value="1"/>
</dbReference>
<gene>
    <name evidence="7" type="ORF">H257_03530</name>
</gene>
<dbReference type="InterPro" id="IPR006615">
    <property type="entry name" value="Pept_C19_DUSP"/>
</dbReference>
<organism evidence="7">
    <name type="scientific">Aphanomyces astaci</name>
    <name type="common">Crayfish plague agent</name>
    <dbReference type="NCBI Taxonomy" id="112090"/>
    <lineage>
        <taxon>Eukaryota</taxon>
        <taxon>Sar</taxon>
        <taxon>Stramenopiles</taxon>
        <taxon>Oomycota</taxon>
        <taxon>Saprolegniomycetes</taxon>
        <taxon>Saprolegniales</taxon>
        <taxon>Verrucalvaceae</taxon>
        <taxon>Aphanomyces</taxon>
    </lineage>
</organism>
<dbReference type="InterPro" id="IPR000306">
    <property type="entry name" value="Znf_FYVE"/>
</dbReference>
<dbReference type="GO" id="GO:0004843">
    <property type="term" value="F:cysteine-type deubiquitinase activity"/>
    <property type="evidence" value="ECO:0007669"/>
    <property type="project" value="InterPro"/>
</dbReference>
<evidence type="ECO:0000256" key="2">
    <source>
        <dbReference type="ARBA" id="ARBA00022771"/>
    </source>
</evidence>
<keyword evidence="3" id="KW-0862">Zinc</keyword>
<dbReference type="InterPro" id="IPR013083">
    <property type="entry name" value="Znf_RING/FYVE/PHD"/>
</dbReference>
<feature type="domain" description="FYVE-type" evidence="5">
    <location>
        <begin position="40"/>
        <end position="98"/>
    </location>
</feature>
<evidence type="ECO:0000259" key="6">
    <source>
        <dbReference type="PROSITE" id="PS51283"/>
    </source>
</evidence>
<dbReference type="SMART" id="SM00064">
    <property type="entry name" value="FYVE"/>
    <property type="match status" value="1"/>
</dbReference>
<dbReference type="InterPro" id="IPR011011">
    <property type="entry name" value="Znf_FYVE_PHD"/>
</dbReference>
<dbReference type="RefSeq" id="XP_009825968.1">
    <property type="nucleotide sequence ID" value="XM_009827666.1"/>
</dbReference>
<feature type="domain" description="DUSP" evidence="6">
    <location>
        <begin position="130"/>
        <end position="229"/>
    </location>
</feature>
<dbReference type="InterPro" id="IPR052113">
    <property type="entry name" value="FYVE-type_Zinc_Finger"/>
</dbReference>
<dbReference type="PROSITE" id="PS51283">
    <property type="entry name" value="DUSP"/>
    <property type="match status" value="1"/>
</dbReference>